<dbReference type="Proteomes" id="UP000029121">
    <property type="component" value="Unassembled WGS sequence"/>
</dbReference>
<sequence>MARLEMHNSMNGAARISFSNEFVEIRSEKSNAKSNNIVNSRSSLSMHSADFAFSVTDYAMIPADEIFLKGKILPLKETSHVHRTLKEELLVEEEGSVIDRNIFSLRPLSLPSSSFSTKGTWRELLGLKRTHVRSKITDKVNEADIFSLSQDHKTISANENVLGFRNCCDEGIRSVKLQIT</sequence>
<dbReference type="eggNOG" id="ENOG502RY92">
    <property type="taxonomic scope" value="Eukaryota"/>
</dbReference>
<keyword evidence="2" id="KW-1185">Reference proteome</keyword>
<gene>
    <name evidence="1" type="ORF">CARUB_v10018765mg</name>
</gene>
<dbReference type="PANTHER" id="PTHR31722">
    <property type="entry name" value="OS06G0675200 PROTEIN"/>
    <property type="match status" value="1"/>
</dbReference>
<evidence type="ECO:0000313" key="2">
    <source>
        <dbReference type="Proteomes" id="UP000029121"/>
    </source>
</evidence>
<dbReference type="EMBL" id="KB870809">
    <property type="protein sequence ID" value="EOA25432.1"/>
    <property type="molecule type" value="Genomic_DNA"/>
</dbReference>
<organism evidence="1 2">
    <name type="scientific">Capsella rubella</name>
    <dbReference type="NCBI Taxonomy" id="81985"/>
    <lineage>
        <taxon>Eukaryota</taxon>
        <taxon>Viridiplantae</taxon>
        <taxon>Streptophyta</taxon>
        <taxon>Embryophyta</taxon>
        <taxon>Tracheophyta</taxon>
        <taxon>Spermatophyta</taxon>
        <taxon>Magnoliopsida</taxon>
        <taxon>eudicotyledons</taxon>
        <taxon>Gunneridae</taxon>
        <taxon>Pentapetalae</taxon>
        <taxon>rosids</taxon>
        <taxon>malvids</taxon>
        <taxon>Brassicales</taxon>
        <taxon>Brassicaceae</taxon>
        <taxon>Camelineae</taxon>
        <taxon>Capsella</taxon>
    </lineage>
</organism>
<protein>
    <submittedName>
        <fullName evidence="1">Uncharacterized protein</fullName>
    </submittedName>
</protein>
<name>R0FRX0_9BRAS</name>
<evidence type="ECO:0000313" key="1">
    <source>
        <dbReference type="EMBL" id="EOA25432.1"/>
    </source>
</evidence>
<dbReference type="AlphaFoldDB" id="R0FRX0"/>
<proteinExistence type="predicted"/>
<dbReference type="PANTHER" id="PTHR31722:SF50">
    <property type="entry name" value="(RAPE) HYPOTHETICAL PROTEIN"/>
    <property type="match status" value="1"/>
</dbReference>
<accession>R0FRX0</accession>
<reference evidence="2" key="1">
    <citation type="journal article" date="2013" name="Nat. Genet.">
        <title>The Capsella rubella genome and the genomic consequences of rapid mating system evolution.</title>
        <authorList>
            <person name="Slotte T."/>
            <person name="Hazzouri K.M."/>
            <person name="Agren J.A."/>
            <person name="Koenig D."/>
            <person name="Maumus F."/>
            <person name="Guo Y.L."/>
            <person name="Steige K."/>
            <person name="Platts A.E."/>
            <person name="Escobar J.S."/>
            <person name="Newman L.K."/>
            <person name="Wang W."/>
            <person name="Mandakova T."/>
            <person name="Vello E."/>
            <person name="Smith L.M."/>
            <person name="Henz S.R."/>
            <person name="Steffen J."/>
            <person name="Takuno S."/>
            <person name="Brandvain Y."/>
            <person name="Coop G."/>
            <person name="Andolfatto P."/>
            <person name="Hu T.T."/>
            <person name="Blanchette M."/>
            <person name="Clark R.M."/>
            <person name="Quesneville H."/>
            <person name="Nordborg M."/>
            <person name="Gaut B.S."/>
            <person name="Lysak M.A."/>
            <person name="Jenkins J."/>
            <person name="Grimwood J."/>
            <person name="Chapman J."/>
            <person name="Prochnik S."/>
            <person name="Shu S."/>
            <person name="Rokhsar D."/>
            <person name="Schmutz J."/>
            <person name="Weigel D."/>
            <person name="Wright S.I."/>
        </authorList>
    </citation>
    <scope>NUCLEOTIDE SEQUENCE [LARGE SCALE GENOMIC DNA]</scope>
    <source>
        <strain evidence="2">cv. Monte Gargano</strain>
    </source>
</reference>
<dbReference type="STRING" id="81985.R0FRX0"/>